<dbReference type="InterPro" id="IPR020846">
    <property type="entry name" value="MFS_dom"/>
</dbReference>
<organism evidence="10 11">
    <name type="scientific">Penicillium angulare</name>
    <dbReference type="NCBI Taxonomy" id="116970"/>
    <lineage>
        <taxon>Eukaryota</taxon>
        <taxon>Fungi</taxon>
        <taxon>Dikarya</taxon>
        <taxon>Ascomycota</taxon>
        <taxon>Pezizomycotina</taxon>
        <taxon>Eurotiomycetes</taxon>
        <taxon>Eurotiomycetidae</taxon>
        <taxon>Eurotiales</taxon>
        <taxon>Aspergillaceae</taxon>
        <taxon>Penicillium</taxon>
    </lineage>
</organism>
<keyword evidence="11" id="KW-1185">Reference proteome</keyword>
<reference evidence="10" key="1">
    <citation type="submission" date="2022-11" db="EMBL/GenBank/DDBJ databases">
        <authorList>
            <person name="Petersen C."/>
        </authorList>
    </citation>
    <scope>NUCLEOTIDE SEQUENCE</scope>
    <source>
        <strain evidence="10">IBT 30069</strain>
    </source>
</reference>
<evidence type="ECO:0000256" key="6">
    <source>
        <dbReference type="ARBA" id="ARBA00023136"/>
    </source>
</evidence>
<gene>
    <name evidence="10" type="ORF">N7456_009022</name>
</gene>
<feature type="transmembrane region" description="Helical" evidence="8">
    <location>
        <begin position="326"/>
        <end position="344"/>
    </location>
</feature>
<name>A0A9W9F468_9EURO</name>
<reference evidence="10" key="2">
    <citation type="journal article" date="2023" name="IMA Fungus">
        <title>Comparative genomic study of the Penicillium genus elucidates a diverse pangenome and 15 lateral gene transfer events.</title>
        <authorList>
            <person name="Petersen C."/>
            <person name="Sorensen T."/>
            <person name="Nielsen M.R."/>
            <person name="Sondergaard T.E."/>
            <person name="Sorensen J.L."/>
            <person name="Fitzpatrick D.A."/>
            <person name="Frisvad J.C."/>
            <person name="Nielsen K.L."/>
        </authorList>
    </citation>
    <scope>NUCLEOTIDE SEQUENCE</scope>
    <source>
        <strain evidence="10">IBT 30069</strain>
    </source>
</reference>
<feature type="domain" description="Major facilitator superfamily (MFS) profile" evidence="9">
    <location>
        <begin position="34"/>
        <end position="473"/>
    </location>
</feature>
<keyword evidence="6 8" id="KW-0472">Membrane</keyword>
<feature type="transmembrane region" description="Helical" evidence="8">
    <location>
        <begin position="72"/>
        <end position="95"/>
    </location>
</feature>
<feature type="transmembrane region" description="Helical" evidence="8">
    <location>
        <begin position="102"/>
        <end position="122"/>
    </location>
</feature>
<evidence type="ECO:0000256" key="4">
    <source>
        <dbReference type="ARBA" id="ARBA00022692"/>
    </source>
</evidence>
<comment type="caution">
    <text evidence="10">The sequence shown here is derived from an EMBL/GenBank/DDBJ whole genome shotgun (WGS) entry which is preliminary data.</text>
</comment>
<comment type="similarity">
    <text evidence="2 7">Belongs to the major facilitator superfamily. Sugar transporter (TC 2.A.1.1) family.</text>
</comment>
<evidence type="ECO:0000256" key="7">
    <source>
        <dbReference type="RuleBase" id="RU003346"/>
    </source>
</evidence>
<protein>
    <recommendedName>
        <fullName evidence="9">Major facilitator superfamily (MFS) profile domain-containing protein</fullName>
    </recommendedName>
</protein>
<accession>A0A9W9F468</accession>
<comment type="subcellular location">
    <subcellularLocation>
        <location evidence="1">Membrane</location>
        <topology evidence="1">Multi-pass membrane protein</topology>
    </subcellularLocation>
</comment>
<feature type="transmembrane region" description="Helical" evidence="8">
    <location>
        <begin position="351"/>
        <end position="373"/>
    </location>
</feature>
<evidence type="ECO:0000313" key="11">
    <source>
        <dbReference type="Proteomes" id="UP001149165"/>
    </source>
</evidence>
<feature type="transmembrane region" description="Helical" evidence="8">
    <location>
        <begin position="385"/>
        <end position="409"/>
    </location>
</feature>
<dbReference type="Gene3D" id="1.20.1250.20">
    <property type="entry name" value="MFS general substrate transporter like domains"/>
    <property type="match status" value="1"/>
</dbReference>
<dbReference type="InterPro" id="IPR050360">
    <property type="entry name" value="MFS_Sugar_Transporters"/>
</dbReference>
<feature type="transmembrane region" description="Helical" evidence="8">
    <location>
        <begin position="128"/>
        <end position="149"/>
    </location>
</feature>
<dbReference type="InterPro" id="IPR005828">
    <property type="entry name" value="MFS_sugar_transport-like"/>
</dbReference>
<dbReference type="EMBL" id="JAPQKH010000006">
    <property type="protein sequence ID" value="KAJ5093161.1"/>
    <property type="molecule type" value="Genomic_DNA"/>
</dbReference>
<dbReference type="NCBIfam" id="TIGR00879">
    <property type="entry name" value="SP"/>
    <property type="match status" value="1"/>
</dbReference>
<dbReference type="InterPro" id="IPR003663">
    <property type="entry name" value="Sugar/inositol_transpt"/>
</dbReference>
<dbReference type="PROSITE" id="PS50850">
    <property type="entry name" value="MFS"/>
    <property type="match status" value="1"/>
</dbReference>
<dbReference type="FunFam" id="1.20.1250.20:FF:000117">
    <property type="entry name" value="MFS hexose transporter"/>
    <property type="match status" value="1"/>
</dbReference>
<dbReference type="Pfam" id="PF00083">
    <property type="entry name" value="Sugar_tr"/>
    <property type="match status" value="1"/>
</dbReference>
<dbReference type="GO" id="GO:0005351">
    <property type="term" value="F:carbohydrate:proton symporter activity"/>
    <property type="evidence" value="ECO:0007669"/>
    <property type="project" value="TreeGrafter"/>
</dbReference>
<feature type="transmembrane region" description="Helical" evidence="8">
    <location>
        <begin position="285"/>
        <end position="306"/>
    </location>
</feature>
<dbReference type="AlphaFoldDB" id="A0A9W9F468"/>
<dbReference type="PROSITE" id="PS00216">
    <property type="entry name" value="SUGAR_TRANSPORT_1"/>
    <property type="match status" value="2"/>
</dbReference>
<evidence type="ECO:0000256" key="8">
    <source>
        <dbReference type="SAM" id="Phobius"/>
    </source>
</evidence>
<proteinExistence type="inferred from homology"/>
<dbReference type="PANTHER" id="PTHR48022">
    <property type="entry name" value="PLASTIDIC GLUCOSE TRANSPORTER 4"/>
    <property type="match status" value="1"/>
</dbReference>
<feature type="transmembrane region" description="Helical" evidence="8">
    <location>
        <begin position="448"/>
        <end position="469"/>
    </location>
</feature>
<sequence length="513" mass="56584">MKDQDIVGEALASVLPQYDRPWFRVPHLLQLNLILLIPLLSSSVAGYDGSLMNALQSIDEWKEYFGNPTGSVLGVVNAAQSIGSVISLPFIAILSDRIGRRLTLLSGAIVIIVASIIQAASVQYGMFVFSRVLVGVGSMLVVQPSPMLITELAYPTHRGKYTSAFWTVYYLGAILASWASYGTQIHFSQSNWSWRAPSILQAGFPVIQVLFWWAVPESPRWLIANGQPQKAEQLLARFHTAGDTSHPLIQFEMAEIGQTIAMESQAAETKWTTLVKTPGNRKRTFIAVCVGAFAQWNGVAVVSYYLSLVLDTVGITDSSTQTLINGLLQIFNFIAAGSAAMLVDRLGRRTLFLWSAVGMLFSFIVWTACSAVFNTTQAKPLGNTVIAFVFIFYFHYDIAYTPLLLGYPTEIFPYSLRSKGLTVELLSVYGSLIILAFVNPIALDSIGWHYYIFFCCFDVVVLVVTWFAFPETKGHSLEEIAQVFDGPSYATSRNIFGKEDDTVGKAEHAEHAA</sequence>
<evidence type="ECO:0000256" key="2">
    <source>
        <dbReference type="ARBA" id="ARBA00010992"/>
    </source>
</evidence>
<dbReference type="InterPro" id="IPR005829">
    <property type="entry name" value="Sugar_transporter_CS"/>
</dbReference>
<dbReference type="SUPFAM" id="SSF103473">
    <property type="entry name" value="MFS general substrate transporter"/>
    <property type="match status" value="1"/>
</dbReference>
<evidence type="ECO:0000256" key="5">
    <source>
        <dbReference type="ARBA" id="ARBA00022989"/>
    </source>
</evidence>
<feature type="transmembrane region" description="Helical" evidence="8">
    <location>
        <begin position="421"/>
        <end position="442"/>
    </location>
</feature>
<dbReference type="Proteomes" id="UP001149165">
    <property type="component" value="Unassembled WGS sequence"/>
</dbReference>
<dbReference type="InterPro" id="IPR036259">
    <property type="entry name" value="MFS_trans_sf"/>
</dbReference>
<evidence type="ECO:0000313" key="10">
    <source>
        <dbReference type="EMBL" id="KAJ5093161.1"/>
    </source>
</evidence>
<evidence type="ECO:0000256" key="1">
    <source>
        <dbReference type="ARBA" id="ARBA00004141"/>
    </source>
</evidence>
<dbReference type="PANTHER" id="PTHR48022:SF3">
    <property type="entry name" value="HEXOSE TRANSPORTER PROTEIN (AFU_ORTHOLOGUE AFUA_8G04480)-RELATED"/>
    <property type="match status" value="1"/>
</dbReference>
<keyword evidence="4 8" id="KW-0812">Transmembrane</keyword>
<feature type="transmembrane region" description="Helical" evidence="8">
    <location>
        <begin position="199"/>
        <end position="215"/>
    </location>
</feature>
<evidence type="ECO:0000259" key="9">
    <source>
        <dbReference type="PROSITE" id="PS50850"/>
    </source>
</evidence>
<feature type="transmembrane region" description="Helical" evidence="8">
    <location>
        <begin position="161"/>
        <end position="179"/>
    </location>
</feature>
<dbReference type="OrthoDB" id="6133115at2759"/>
<dbReference type="GO" id="GO:0016020">
    <property type="term" value="C:membrane"/>
    <property type="evidence" value="ECO:0007669"/>
    <property type="project" value="UniProtKB-SubCell"/>
</dbReference>
<feature type="transmembrane region" description="Helical" evidence="8">
    <location>
        <begin position="28"/>
        <end position="47"/>
    </location>
</feature>
<evidence type="ECO:0000256" key="3">
    <source>
        <dbReference type="ARBA" id="ARBA00022448"/>
    </source>
</evidence>
<keyword evidence="3 7" id="KW-0813">Transport</keyword>
<keyword evidence="5 8" id="KW-1133">Transmembrane helix</keyword>